<keyword evidence="3" id="KW-1185">Reference proteome</keyword>
<sequence length="190" mass="21228">MCCDATPTWVHSTILSALAHVLLVACLVPLPSQTYLFSLPLHVVRLHICCTHHLVHIAHAKMLNDVELNRWLSELPRVQPTFYPSPIPIINHPVPCCCPCGGVTGGQLHVANQKKSRYTKKKRRQKVTQGREKSSLSGRVAARQEFSASHHQLTLFLCEPRLETCPTVIHSCFSVCLLPSLTSSFNKNHL</sequence>
<feature type="compositionally biased region" description="Basic residues" evidence="1">
    <location>
        <begin position="113"/>
        <end position="126"/>
    </location>
</feature>
<accession>A0A9W4UD24</accession>
<organism evidence="2 3">
    <name type="scientific">Periconia digitata</name>
    <dbReference type="NCBI Taxonomy" id="1303443"/>
    <lineage>
        <taxon>Eukaryota</taxon>
        <taxon>Fungi</taxon>
        <taxon>Dikarya</taxon>
        <taxon>Ascomycota</taxon>
        <taxon>Pezizomycotina</taxon>
        <taxon>Dothideomycetes</taxon>
        <taxon>Pleosporomycetidae</taxon>
        <taxon>Pleosporales</taxon>
        <taxon>Massarineae</taxon>
        <taxon>Periconiaceae</taxon>
        <taxon>Periconia</taxon>
    </lineage>
</organism>
<proteinExistence type="predicted"/>
<dbReference type="AlphaFoldDB" id="A0A9W4UD24"/>
<dbReference type="Proteomes" id="UP001152607">
    <property type="component" value="Unassembled WGS sequence"/>
</dbReference>
<evidence type="ECO:0000256" key="1">
    <source>
        <dbReference type="SAM" id="MobiDB-lite"/>
    </source>
</evidence>
<evidence type="ECO:0000313" key="3">
    <source>
        <dbReference type="Proteomes" id="UP001152607"/>
    </source>
</evidence>
<name>A0A9W4UD24_9PLEO</name>
<gene>
    <name evidence="2" type="ORF">PDIGIT_LOCUS5101</name>
</gene>
<protein>
    <submittedName>
        <fullName evidence="2">Uncharacterized protein</fullName>
    </submittedName>
</protein>
<reference evidence="2" key="1">
    <citation type="submission" date="2023-01" db="EMBL/GenBank/DDBJ databases">
        <authorList>
            <person name="Van Ghelder C."/>
            <person name="Rancurel C."/>
        </authorList>
    </citation>
    <scope>NUCLEOTIDE SEQUENCE</scope>
    <source>
        <strain evidence="2">CNCM I-4278</strain>
    </source>
</reference>
<comment type="caution">
    <text evidence="2">The sequence shown here is derived from an EMBL/GenBank/DDBJ whole genome shotgun (WGS) entry which is preliminary data.</text>
</comment>
<dbReference type="EMBL" id="CAOQHR010000003">
    <property type="protein sequence ID" value="CAI6332072.1"/>
    <property type="molecule type" value="Genomic_DNA"/>
</dbReference>
<evidence type="ECO:0000313" key="2">
    <source>
        <dbReference type="EMBL" id="CAI6332072.1"/>
    </source>
</evidence>
<feature type="region of interest" description="Disordered" evidence="1">
    <location>
        <begin position="113"/>
        <end position="134"/>
    </location>
</feature>